<keyword evidence="2 3" id="KW-0813">Transport</keyword>
<protein>
    <recommendedName>
        <fullName evidence="3">Exocyst subunit Exo70 family protein</fullName>
    </recommendedName>
</protein>
<keyword evidence="3" id="KW-0268">Exocytosis</keyword>
<dbReference type="InterPro" id="IPR004140">
    <property type="entry name" value="Exo70"/>
</dbReference>
<name>A0AAN7LG60_9MYRT</name>
<evidence type="ECO:0000256" key="1">
    <source>
        <dbReference type="ARBA" id="ARBA00006756"/>
    </source>
</evidence>
<dbReference type="GO" id="GO:0015031">
    <property type="term" value="P:protein transport"/>
    <property type="evidence" value="ECO:0007669"/>
    <property type="project" value="UniProtKB-KW"/>
</dbReference>
<comment type="similarity">
    <text evidence="1 3">Belongs to the EXO70 family.</text>
</comment>
<evidence type="ECO:0000256" key="3">
    <source>
        <dbReference type="RuleBase" id="RU365026"/>
    </source>
</evidence>
<dbReference type="PANTHER" id="PTHR12542">
    <property type="entry name" value="EXOCYST COMPLEX PROTEIN EXO70"/>
    <property type="match status" value="1"/>
</dbReference>
<keyword evidence="7" id="KW-1185">Reference proteome</keyword>
<comment type="function">
    <text evidence="3">Component of the exocyst complex.</text>
</comment>
<evidence type="ECO:0000256" key="4">
    <source>
        <dbReference type="SAM" id="MobiDB-lite"/>
    </source>
</evidence>
<dbReference type="Pfam" id="PF03081">
    <property type="entry name" value="Exo70_C"/>
    <property type="match status" value="1"/>
</dbReference>
<dbReference type="Pfam" id="PF20669">
    <property type="entry name" value="Exo70_N"/>
    <property type="match status" value="1"/>
</dbReference>
<dbReference type="Proteomes" id="UP001345219">
    <property type="component" value="Chromosome 13"/>
</dbReference>
<organism evidence="6 7">
    <name type="scientific">Trapa incisa</name>
    <dbReference type="NCBI Taxonomy" id="236973"/>
    <lineage>
        <taxon>Eukaryota</taxon>
        <taxon>Viridiplantae</taxon>
        <taxon>Streptophyta</taxon>
        <taxon>Embryophyta</taxon>
        <taxon>Tracheophyta</taxon>
        <taxon>Spermatophyta</taxon>
        <taxon>Magnoliopsida</taxon>
        <taxon>eudicotyledons</taxon>
        <taxon>Gunneridae</taxon>
        <taxon>Pentapetalae</taxon>
        <taxon>rosids</taxon>
        <taxon>malvids</taxon>
        <taxon>Myrtales</taxon>
        <taxon>Lythraceae</taxon>
        <taxon>Trapa</taxon>
    </lineage>
</organism>
<evidence type="ECO:0000256" key="2">
    <source>
        <dbReference type="ARBA" id="ARBA00022448"/>
    </source>
</evidence>
<keyword evidence="3" id="KW-0653">Protein transport</keyword>
<dbReference type="EMBL" id="JAXIOK010000001">
    <property type="protein sequence ID" value="KAK4779752.1"/>
    <property type="molecule type" value="Genomic_DNA"/>
</dbReference>
<dbReference type="GO" id="GO:0005546">
    <property type="term" value="F:phosphatidylinositol-4,5-bisphosphate binding"/>
    <property type="evidence" value="ECO:0007669"/>
    <property type="project" value="InterPro"/>
</dbReference>
<dbReference type="InterPro" id="IPR016159">
    <property type="entry name" value="Cullin_repeat-like_dom_sf"/>
</dbReference>
<feature type="region of interest" description="Disordered" evidence="4">
    <location>
        <begin position="1"/>
        <end position="32"/>
    </location>
</feature>
<sequence>MKSPDLSSRPFTPSRSPMRYTPPSTPMHNSLSDSLVDENVDIAEALMSLWEPDVSVSDHHLSRPAAASLSFKDNRYQAKQFLNSIKSLQSAMHYYIKHDSASASHQLVRAQNLMQTAMRRLEKEFYAILSTNRRYLDHESISSRSSRASTMSSSSVSDNEYESEEEEFRFAGADGSSPPCVHESEVDRASSVVMADLKAIADCMIATGYGKECVKIYQMVRKSIVDEALYNLGVDLSFNLSEIPKMEWKALEVKIRGWLRAVKVSVRTIFFGERILCDRVFSSSIPIRQSCFNEITRNGALALFAFPETVAKRRRLSAEKLFLTLDMYEAIANLWPEIESIFSDESAFAVRSQAVNSLVRLGDAARSMLADLESAIEKDSSKTPVAGAVHPLTRYVMNYLAFAGDYTEVLSDIVADWPEKGHAQLPKSYFSFEQESYSSAMAARIAWVVLILMCKIDGKAKLYKDVELSYLFLANNLHYVVSKVRQSRLMELLGFDWVAQHESRVRQYVESYTRIGWGRAIESLPPPDAGNLQVDGARECFRRFNLEFQAAYRKQLEWAVADSKMREEIKAALSGKLLPTYTALYEAHGVGLRRDAFRDSIVRMSPEELRNYLSDLFQGNGGSGSVSSSSHSRSQP</sequence>
<feature type="domain" description="Exocyst complex subunit Exo70 C-terminal" evidence="5">
    <location>
        <begin position="258"/>
        <end position="615"/>
    </location>
</feature>
<dbReference type="SUPFAM" id="SSF74788">
    <property type="entry name" value="Cullin repeat-like"/>
    <property type="match status" value="1"/>
</dbReference>
<evidence type="ECO:0000313" key="7">
    <source>
        <dbReference type="Proteomes" id="UP001345219"/>
    </source>
</evidence>
<comment type="caution">
    <text evidence="6">The sequence shown here is derived from an EMBL/GenBank/DDBJ whole genome shotgun (WGS) entry which is preliminary data.</text>
</comment>
<gene>
    <name evidence="6" type="ORF">SAY87_015858</name>
</gene>
<dbReference type="AlphaFoldDB" id="A0AAN7LG60"/>
<feature type="compositionally biased region" description="Polar residues" evidence="4">
    <location>
        <begin position="1"/>
        <end position="15"/>
    </location>
</feature>
<evidence type="ECO:0000259" key="5">
    <source>
        <dbReference type="Pfam" id="PF03081"/>
    </source>
</evidence>
<dbReference type="GO" id="GO:0000145">
    <property type="term" value="C:exocyst"/>
    <property type="evidence" value="ECO:0007669"/>
    <property type="project" value="InterPro"/>
</dbReference>
<proteinExistence type="inferred from homology"/>
<dbReference type="Gene3D" id="1.20.1280.170">
    <property type="entry name" value="Exocyst complex component Exo70"/>
    <property type="match status" value="1"/>
</dbReference>
<dbReference type="InterPro" id="IPR046364">
    <property type="entry name" value="Exo70_C"/>
</dbReference>
<evidence type="ECO:0000313" key="6">
    <source>
        <dbReference type="EMBL" id="KAK4779752.1"/>
    </source>
</evidence>
<dbReference type="PANTHER" id="PTHR12542:SF17">
    <property type="entry name" value="EXOCYST SUBUNIT EXO70 FAMILY PROTEIN"/>
    <property type="match status" value="1"/>
</dbReference>
<accession>A0AAN7LG60</accession>
<reference evidence="6 7" key="1">
    <citation type="journal article" date="2023" name="Hortic Res">
        <title>Pangenome of water caltrop reveals structural variations and asymmetric subgenome divergence after allopolyploidization.</title>
        <authorList>
            <person name="Zhang X."/>
            <person name="Chen Y."/>
            <person name="Wang L."/>
            <person name="Yuan Y."/>
            <person name="Fang M."/>
            <person name="Shi L."/>
            <person name="Lu R."/>
            <person name="Comes H.P."/>
            <person name="Ma Y."/>
            <person name="Chen Y."/>
            <person name="Huang G."/>
            <person name="Zhou Y."/>
            <person name="Zheng Z."/>
            <person name="Qiu Y."/>
        </authorList>
    </citation>
    <scope>NUCLEOTIDE SEQUENCE [LARGE SCALE GENOMIC DNA]</scope>
    <source>
        <tissue evidence="6">Roots</tissue>
    </source>
</reference>
<dbReference type="GO" id="GO:0006887">
    <property type="term" value="P:exocytosis"/>
    <property type="evidence" value="ECO:0007669"/>
    <property type="project" value="UniProtKB-KW"/>
</dbReference>